<dbReference type="PANTHER" id="PTHR47985">
    <property type="entry name" value="OS07G0668900 PROTEIN"/>
    <property type="match status" value="1"/>
</dbReference>
<feature type="binding site" evidence="4">
    <location>
        <position position="83"/>
    </location>
    <ligand>
        <name>ATP</name>
        <dbReference type="ChEBI" id="CHEBI:30616"/>
    </ligand>
</feature>
<dbReference type="InterPro" id="IPR001245">
    <property type="entry name" value="Ser-Thr/Tyr_kinase_cat_dom"/>
</dbReference>
<keyword evidence="4" id="KW-0067">ATP-binding</keyword>
<evidence type="ECO:0000256" key="5">
    <source>
        <dbReference type="SAM" id="MobiDB-lite"/>
    </source>
</evidence>
<evidence type="ECO:0000259" key="6">
    <source>
        <dbReference type="SMART" id="SM00219"/>
    </source>
</evidence>
<feature type="domain" description="Tyrosine-protein kinase catalytic" evidence="6">
    <location>
        <begin position="45"/>
        <end position="229"/>
    </location>
</feature>
<evidence type="ECO:0000313" key="7">
    <source>
        <dbReference type="EMBL" id="KAL3634378.1"/>
    </source>
</evidence>
<evidence type="ECO:0000256" key="4">
    <source>
        <dbReference type="PROSITE-ProRule" id="PRU10141"/>
    </source>
</evidence>
<dbReference type="AlphaFoldDB" id="A0ABD3CWI6"/>
<dbReference type="GO" id="GO:0005524">
    <property type="term" value="F:ATP binding"/>
    <property type="evidence" value="ECO:0007669"/>
    <property type="project" value="UniProtKB-UniRule"/>
</dbReference>
<dbReference type="Gene3D" id="1.10.510.10">
    <property type="entry name" value="Transferase(Phosphotransferase) domain 1"/>
    <property type="match status" value="2"/>
</dbReference>
<dbReference type="PANTHER" id="PTHR47985:SF4">
    <property type="entry name" value="SERINE_THREONINE-PROTEIN KINASE PBL27"/>
    <property type="match status" value="1"/>
</dbReference>
<dbReference type="Proteomes" id="UP001632038">
    <property type="component" value="Unassembled WGS sequence"/>
</dbReference>
<dbReference type="InterPro" id="IPR011009">
    <property type="entry name" value="Kinase-like_dom_sf"/>
</dbReference>
<reference evidence="8" key="1">
    <citation type="journal article" date="2024" name="IScience">
        <title>Strigolactones Initiate the Formation of Haustorium-like Structures in Castilleja.</title>
        <authorList>
            <person name="Buerger M."/>
            <person name="Peterson D."/>
            <person name="Chory J."/>
        </authorList>
    </citation>
    <scope>NUCLEOTIDE SEQUENCE [LARGE SCALE GENOMIC DNA]</scope>
</reference>
<gene>
    <name evidence="7" type="ORF">CASFOL_021432</name>
</gene>
<dbReference type="PROSITE" id="PS00107">
    <property type="entry name" value="PROTEIN_KINASE_ATP"/>
    <property type="match status" value="1"/>
</dbReference>
<feature type="region of interest" description="Disordered" evidence="5">
    <location>
        <begin position="1"/>
        <end position="25"/>
    </location>
</feature>
<dbReference type="Pfam" id="PF07714">
    <property type="entry name" value="PK_Tyr_Ser-Thr"/>
    <property type="match status" value="1"/>
</dbReference>
<protein>
    <recommendedName>
        <fullName evidence="6">Tyrosine-protein kinase catalytic domain-containing protein</fullName>
    </recommendedName>
</protein>
<evidence type="ECO:0000256" key="2">
    <source>
        <dbReference type="ARBA" id="ARBA00022527"/>
    </source>
</evidence>
<accession>A0ABD3CWI6</accession>
<keyword evidence="4" id="KW-0547">Nucleotide-binding</keyword>
<evidence type="ECO:0000256" key="3">
    <source>
        <dbReference type="ARBA" id="ARBA00023136"/>
    </source>
</evidence>
<keyword evidence="2" id="KW-0808">Transferase</keyword>
<comment type="caution">
    <text evidence="7">The sequence shown here is derived from an EMBL/GenBank/DDBJ whole genome shotgun (WGS) entry which is preliminary data.</text>
</comment>
<sequence>MCRSKAENQAGPSNDGENQAGPFIDDGGGVVISTITIDDLRTGTRSFNEQIGEGESGHVFKGTLTINGKEQSVAVKRLIRARKAGEAALDWETRMKIGAGVAKGLSYLNYEIEPPVIYTAYLKSSNVLLGVGYHPKISDFCSAVSVFGPEDVNHKADVFRFGVLLREIITGEAGIDWVTLTENFYRVPDREMRGRYQMSECVKAMTLVNRCLQSHRGTRPDMTVVELAMRNLAGEPDAVWPEVLDHQVAAEEA</sequence>
<name>A0ABD3CWI6_9LAMI</name>
<dbReference type="EMBL" id="JAVIJP010000028">
    <property type="protein sequence ID" value="KAL3634378.1"/>
    <property type="molecule type" value="Genomic_DNA"/>
</dbReference>
<organism evidence="7 8">
    <name type="scientific">Castilleja foliolosa</name>
    <dbReference type="NCBI Taxonomy" id="1961234"/>
    <lineage>
        <taxon>Eukaryota</taxon>
        <taxon>Viridiplantae</taxon>
        <taxon>Streptophyta</taxon>
        <taxon>Embryophyta</taxon>
        <taxon>Tracheophyta</taxon>
        <taxon>Spermatophyta</taxon>
        <taxon>Magnoliopsida</taxon>
        <taxon>eudicotyledons</taxon>
        <taxon>Gunneridae</taxon>
        <taxon>Pentapetalae</taxon>
        <taxon>asterids</taxon>
        <taxon>lamiids</taxon>
        <taxon>Lamiales</taxon>
        <taxon>Orobanchaceae</taxon>
        <taxon>Pedicularideae</taxon>
        <taxon>Castillejinae</taxon>
        <taxon>Castilleja</taxon>
    </lineage>
</organism>
<keyword evidence="3" id="KW-0472">Membrane</keyword>
<dbReference type="SMART" id="SM00219">
    <property type="entry name" value="TyrKc"/>
    <property type="match status" value="1"/>
</dbReference>
<evidence type="ECO:0000313" key="8">
    <source>
        <dbReference type="Proteomes" id="UP001632038"/>
    </source>
</evidence>
<keyword evidence="2" id="KW-0723">Serine/threonine-protein kinase</keyword>
<dbReference type="GO" id="GO:0004674">
    <property type="term" value="F:protein serine/threonine kinase activity"/>
    <property type="evidence" value="ECO:0007669"/>
    <property type="project" value="UniProtKB-KW"/>
</dbReference>
<keyword evidence="2" id="KW-0418">Kinase</keyword>
<evidence type="ECO:0000256" key="1">
    <source>
        <dbReference type="ARBA" id="ARBA00004370"/>
    </source>
</evidence>
<proteinExistence type="predicted"/>
<dbReference type="InterPro" id="IPR020635">
    <property type="entry name" value="Tyr_kinase_cat_dom"/>
</dbReference>
<dbReference type="SUPFAM" id="SSF56112">
    <property type="entry name" value="Protein kinase-like (PK-like)"/>
    <property type="match status" value="1"/>
</dbReference>
<dbReference type="GO" id="GO:0016020">
    <property type="term" value="C:membrane"/>
    <property type="evidence" value="ECO:0007669"/>
    <property type="project" value="UniProtKB-SubCell"/>
</dbReference>
<comment type="subcellular location">
    <subcellularLocation>
        <location evidence="1">Membrane</location>
    </subcellularLocation>
</comment>
<dbReference type="InterPro" id="IPR017441">
    <property type="entry name" value="Protein_kinase_ATP_BS"/>
</dbReference>
<keyword evidence="8" id="KW-1185">Reference proteome</keyword>